<keyword evidence="2" id="KW-1185">Reference proteome</keyword>
<dbReference type="Proteomes" id="UP001148786">
    <property type="component" value="Unassembled WGS sequence"/>
</dbReference>
<dbReference type="OrthoDB" id="3270296at2759"/>
<organism evidence="1 2">
    <name type="scientific">Agrocybe chaxingu</name>
    <dbReference type="NCBI Taxonomy" id="84603"/>
    <lineage>
        <taxon>Eukaryota</taxon>
        <taxon>Fungi</taxon>
        <taxon>Dikarya</taxon>
        <taxon>Basidiomycota</taxon>
        <taxon>Agaricomycotina</taxon>
        <taxon>Agaricomycetes</taxon>
        <taxon>Agaricomycetidae</taxon>
        <taxon>Agaricales</taxon>
        <taxon>Agaricineae</taxon>
        <taxon>Strophariaceae</taxon>
        <taxon>Agrocybe</taxon>
    </lineage>
</organism>
<sequence>MHSVAVPQHLHYRDICSRLNNPGLWTRLARLDDLRAPHIRSLTILPDVEFVYAMHEHIYDLRERLPSEFSQLEWQPLSSRTPEACRDCEIRLVSALKRMSCLQRFRWYRVPRPALEGPNDVWSTLARLGTVKELDILDEPVREFEVPAVALSATFPLTSGFTTLKLRTSVCNLTFDPKIPQLERMLLDNCPNLEVLELVLDFVEEFNNTANVDHLLRNALWPNLRVFRLRGTNCREPELKRFLIAHPSLEELALSRMMPGHAWTRLELPEDALPNLRHLECSSAQAAALLQYSSRWPLETLIGIEVHDTVVDSKYFSWDEEWEEDVTSSFRRSVGKDRRRAASSEIQNVRSMGKPL</sequence>
<dbReference type="AlphaFoldDB" id="A0A9W8K4W6"/>
<evidence type="ECO:0000313" key="2">
    <source>
        <dbReference type="Proteomes" id="UP001148786"/>
    </source>
</evidence>
<dbReference type="Gene3D" id="3.80.10.10">
    <property type="entry name" value="Ribonuclease Inhibitor"/>
    <property type="match status" value="1"/>
</dbReference>
<protein>
    <submittedName>
        <fullName evidence="1">Uncharacterized protein</fullName>
    </submittedName>
</protein>
<evidence type="ECO:0000313" key="1">
    <source>
        <dbReference type="EMBL" id="KAJ3506611.1"/>
    </source>
</evidence>
<name>A0A9W8K4W6_9AGAR</name>
<dbReference type="EMBL" id="JANKHO010000747">
    <property type="protein sequence ID" value="KAJ3506611.1"/>
    <property type="molecule type" value="Genomic_DNA"/>
</dbReference>
<accession>A0A9W8K4W6</accession>
<proteinExistence type="predicted"/>
<comment type="caution">
    <text evidence="1">The sequence shown here is derived from an EMBL/GenBank/DDBJ whole genome shotgun (WGS) entry which is preliminary data.</text>
</comment>
<dbReference type="InterPro" id="IPR032675">
    <property type="entry name" value="LRR_dom_sf"/>
</dbReference>
<reference evidence="1" key="1">
    <citation type="submission" date="2022-07" db="EMBL/GenBank/DDBJ databases">
        <title>Genome Sequence of Agrocybe chaxingu.</title>
        <authorList>
            <person name="Buettner E."/>
        </authorList>
    </citation>
    <scope>NUCLEOTIDE SEQUENCE</scope>
    <source>
        <strain evidence="1">MP-N11</strain>
    </source>
</reference>
<dbReference type="SUPFAM" id="SSF52047">
    <property type="entry name" value="RNI-like"/>
    <property type="match status" value="1"/>
</dbReference>
<gene>
    <name evidence="1" type="ORF">NLJ89_g6777</name>
</gene>